<gene>
    <name evidence="1" type="ORF">PS624_02923</name>
</gene>
<evidence type="ECO:0000313" key="1">
    <source>
        <dbReference type="EMBL" id="VVM93083.1"/>
    </source>
</evidence>
<protein>
    <recommendedName>
        <fullName evidence="3">DUF3298 domain-containing protein</fullName>
    </recommendedName>
</protein>
<name>A0A5E6TQ48_PSEFL</name>
<reference evidence="1 2" key="1">
    <citation type="submission" date="2019-09" db="EMBL/GenBank/DDBJ databases">
        <authorList>
            <person name="Chandra G."/>
            <person name="Truman W A."/>
        </authorList>
    </citation>
    <scope>NUCLEOTIDE SEQUENCE [LARGE SCALE GENOMIC DNA]</scope>
    <source>
        <strain evidence="1">PS624</strain>
    </source>
</reference>
<dbReference type="EMBL" id="CABVGZ010000029">
    <property type="protein sequence ID" value="VVM93083.1"/>
    <property type="molecule type" value="Genomic_DNA"/>
</dbReference>
<dbReference type="Proteomes" id="UP000326241">
    <property type="component" value="Unassembled WGS sequence"/>
</dbReference>
<proteinExistence type="predicted"/>
<accession>A0A5E6TQ48</accession>
<sequence length="381" mass="42893">MYRGLLRISGMLMLIGLVLSTRIWADDNKQVYTGTLGKAAIVVEIDTRYSEGRYFYKKYRKDLALDISKEDDALVMAEGAAMDGHSRPTLRLQPKLDGWSGEWSNPDGKILKVELQPAKLPDVPVGALPYFTELHDKNPYEYLRLQGLQLVKGKTETFMGYTLQWWSEAKSGASLFEVVSGYSPQARERINQYLMARLWGEVDAHFSCAGSYSQSSQPLWLSSSVMSARISTEYYCGGAYPDQNNESLNFDAQTGKLLTLEDVLWVGQGKPFHYVEGLEGASTVSSADYYNYRSKEFSPWLVAQLLKLYSREMTVVAEGENECGYDEQEPWAFPSWYFSANGITFTPSYPHVAAVCGYVEWGVLPYDLIKQHPGGVPLQLP</sequence>
<dbReference type="RefSeq" id="WP_150775212.1">
    <property type="nucleotide sequence ID" value="NZ_CABVGZ010000029.1"/>
</dbReference>
<dbReference type="AlphaFoldDB" id="A0A5E6TQ48"/>
<organism evidence="1 2">
    <name type="scientific">Pseudomonas fluorescens</name>
    <dbReference type="NCBI Taxonomy" id="294"/>
    <lineage>
        <taxon>Bacteria</taxon>
        <taxon>Pseudomonadati</taxon>
        <taxon>Pseudomonadota</taxon>
        <taxon>Gammaproteobacteria</taxon>
        <taxon>Pseudomonadales</taxon>
        <taxon>Pseudomonadaceae</taxon>
        <taxon>Pseudomonas</taxon>
    </lineage>
</organism>
<evidence type="ECO:0000313" key="2">
    <source>
        <dbReference type="Proteomes" id="UP000326241"/>
    </source>
</evidence>
<evidence type="ECO:0008006" key="3">
    <source>
        <dbReference type="Google" id="ProtNLM"/>
    </source>
</evidence>